<keyword evidence="11" id="KW-1185">Reference proteome</keyword>
<organism evidence="10 11">
    <name type="scientific">Vineibacter terrae</name>
    <dbReference type="NCBI Taxonomy" id="2586908"/>
    <lineage>
        <taxon>Bacteria</taxon>
        <taxon>Pseudomonadati</taxon>
        <taxon>Pseudomonadota</taxon>
        <taxon>Alphaproteobacteria</taxon>
        <taxon>Hyphomicrobiales</taxon>
        <taxon>Vineibacter</taxon>
    </lineage>
</organism>
<dbReference type="GO" id="GO:0005886">
    <property type="term" value="C:plasma membrane"/>
    <property type="evidence" value="ECO:0007669"/>
    <property type="project" value="UniProtKB-SubCell"/>
</dbReference>
<feature type="transmembrane region" description="Helical" evidence="9">
    <location>
        <begin position="83"/>
        <end position="108"/>
    </location>
</feature>
<dbReference type="InterPro" id="IPR007272">
    <property type="entry name" value="Sulf_transp_TsuA/YedE"/>
</dbReference>
<keyword evidence="5 9" id="KW-0812">Transmembrane</keyword>
<dbReference type="EMBL" id="VDUZ01000044">
    <property type="protein sequence ID" value="TXL71396.1"/>
    <property type="molecule type" value="Genomic_DNA"/>
</dbReference>
<feature type="transmembrane region" description="Helical" evidence="9">
    <location>
        <begin position="115"/>
        <end position="138"/>
    </location>
</feature>
<keyword evidence="3" id="KW-1003">Cell membrane</keyword>
<dbReference type="PANTHER" id="PTHR30574:SF1">
    <property type="entry name" value="SULPHUR TRANSPORT DOMAIN-CONTAINING PROTEIN"/>
    <property type="match status" value="1"/>
</dbReference>
<dbReference type="AlphaFoldDB" id="A0A5C8PE25"/>
<evidence type="ECO:0000313" key="10">
    <source>
        <dbReference type="EMBL" id="TXL71396.1"/>
    </source>
</evidence>
<evidence type="ECO:0000256" key="7">
    <source>
        <dbReference type="ARBA" id="ARBA00023136"/>
    </source>
</evidence>
<comment type="caution">
    <text evidence="10">The sequence shown here is derived from an EMBL/GenBank/DDBJ whole genome shotgun (WGS) entry which is preliminary data.</text>
</comment>
<dbReference type="Pfam" id="PF04143">
    <property type="entry name" value="Sulf_transp"/>
    <property type="match status" value="1"/>
</dbReference>
<reference evidence="10 11" key="1">
    <citation type="submission" date="2019-06" db="EMBL/GenBank/DDBJ databases">
        <title>New taxonomy in bacterial strain CC-CFT640, isolated from vineyard.</title>
        <authorList>
            <person name="Lin S.-Y."/>
            <person name="Tsai C.-F."/>
            <person name="Young C.-C."/>
        </authorList>
    </citation>
    <scope>NUCLEOTIDE SEQUENCE [LARGE SCALE GENOMIC DNA]</scope>
    <source>
        <strain evidence="10 11">CC-CFT640</strain>
    </source>
</reference>
<keyword evidence="4" id="KW-0997">Cell inner membrane</keyword>
<dbReference type="Proteomes" id="UP000321638">
    <property type="component" value="Unassembled WGS sequence"/>
</dbReference>
<feature type="transmembrane region" description="Helical" evidence="9">
    <location>
        <begin position="332"/>
        <end position="351"/>
    </location>
</feature>
<keyword evidence="6 9" id="KW-1133">Transmembrane helix</keyword>
<evidence type="ECO:0000256" key="4">
    <source>
        <dbReference type="ARBA" id="ARBA00022519"/>
    </source>
</evidence>
<feature type="transmembrane region" description="Helical" evidence="9">
    <location>
        <begin position="56"/>
        <end position="77"/>
    </location>
</feature>
<evidence type="ECO:0000256" key="9">
    <source>
        <dbReference type="SAM" id="Phobius"/>
    </source>
</evidence>
<evidence type="ECO:0000256" key="2">
    <source>
        <dbReference type="ARBA" id="ARBA00022448"/>
    </source>
</evidence>
<name>A0A5C8PE25_9HYPH</name>
<feature type="transmembrane region" description="Helical" evidence="9">
    <location>
        <begin position="15"/>
        <end position="35"/>
    </location>
</feature>
<accession>A0A5C8PE25</accession>
<proteinExistence type="inferred from homology"/>
<dbReference type="RefSeq" id="WP_147850754.1">
    <property type="nucleotide sequence ID" value="NZ_VDUZ01000044.1"/>
</dbReference>
<gene>
    <name evidence="10" type="ORF">FHP25_30375</name>
</gene>
<comment type="subcellular location">
    <subcellularLocation>
        <location evidence="1">Cell inner membrane</location>
        <topology evidence="1">Multi-pass membrane protein</topology>
    </subcellularLocation>
</comment>
<evidence type="ECO:0000256" key="6">
    <source>
        <dbReference type="ARBA" id="ARBA00022989"/>
    </source>
</evidence>
<feature type="transmembrane region" description="Helical" evidence="9">
    <location>
        <begin position="268"/>
        <end position="289"/>
    </location>
</feature>
<evidence type="ECO:0000313" key="11">
    <source>
        <dbReference type="Proteomes" id="UP000321638"/>
    </source>
</evidence>
<feature type="transmembrane region" description="Helical" evidence="9">
    <location>
        <begin position="185"/>
        <end position="202"/>
    </location>
</feature>
<feature type="transmembrane region" description="Helical" evidence="9">
    <location>
        <begin position="214"/>
        <end position="233"/>
    </location>
</feature>
<evidence type="ECO:0000256" key="3">
    <source>
        <dbReference type="ARBA" id="ARBA00022475"/>
    </source>
</evidence>
<feature type="transmembrane region" description="Helical" evidence="9">
    <location>
        <begin position="301"/>
        <end position="326"/>
    </location>
</feature>
<sequence>MKKGFAVADLDPRTILLLGGLAIGLAFGAIARWSAFCVRGAAEDLVSTPDAPRLRGYLLAAAVALLGTQALIGAGLLDVGKTLYLPALLPLGGVVLGGLAFGVGMVLTGGCGARLLVLAAGGNLRSLVSLMVLAIAAYTTLRGLLALPRQAFSGATGVDLKAFGLADQSLTGVAAKVWGVTSTSAQALVVAALVLPALAYVFRRRVAPRHLIGGALIGLLVPAGFAVTGILAADEFNPLPPESITVTGPLAQTLVYGLTYTGATMDFGIAWVLGISVGAALVAVLRGEAKLQGFEGAGNTARYLVGGVLMGVGGVLSIGCTIGQGLTGVSTLSIGSLLAITAIFAGAILALKRRQIAAALRQRLAGQAADAAIGAASRS</sequence>
<keyword evidence="7 9" id="KW-0472">Membrane</keyword>
<dbReference type="PANTHER" id="PTHR30574">
    <property type="entry name" value="INNER MEMBRANE PROTEIN YEDE"/>
    <property type="match status" value="1"/>
</dbReference>
<comment type="similarity">
    <text evidence="8">Belongs to the TsuA/YedE (TC 9.B.102) family.</text>
</comment>
<evidence type="ECO:0000256" key="5">
    <source>
        <dbReference type="ARBA" id="ARBA00022692"/>
    </source>
</evidence>
<evidence type="ECO:0000256" key="1">
    <source>
        <dbReference type="ARBA" id="ARBA00004429"/>
    </source>
</evidence>
<keyword evidence="2" id="KW-0813">Transport</keyword>
<dbReference type="OrthoDB" id="5342349at2"/>
<protein>
    <submittedName>
        <fullName evidence="10">YeeE/YedE family protein</fullName>
    </submittedName>
</protein>
<evidence type="ECO:0000256" key="8">
    <source>
        <dbReference type="ARBA" id="ARBA00035655"/>
    </source>
</evidence>